<protein>
    <submittedName>
        <fullName evidence="1">Uncharacterized protein</fullName>
    </submittedName>
</protein>
<sequence>MIGLPLDINRRRSLSISPSIRQRSQPISSLSSRPPFALAPSSLSLIRHFGLSLLSSPALLSLVPLFALRPCLSSLSSLPLFTLLGFVPFKPQIRGFFGRGLPNLSYLEQDLSKFCLSVN</sequence>
<evidence type="ECO:0000313" key="2">
    <source>
        <dbReference type="Proteomes" id="UP001642487"/>
    </source>
</evidence>
<evidence type="ECO:0000313" key="1">
    <source>
        <dbReference type="EMBL" id="CAK9317928.1"/>
    </source>
</evidence>
<dbReference type="EMBL" id="OZ021737">
    <property type="protein sequence ID" value="CAK9317928.1"/>
    <property type="molecule type" value="Genomic_DNA"/>
</dbReference>
<dbReference type="Proteomes" id="UP001642487">
    <property type="component" value="Chromosome 3"/>
</dbReference>
<organism evidence="1 2">
    <name type="scientific">Citrullus colocynthis</name>
    <name type="common">colocynth</name>
    <dbReference type="NCBI Taxonomy" id="252529"/>
    <lineage>
        <taxon>Eukaryota</taxon>
        <taxon>Viridiplantae</taxon>
        <taxon>Streptophyta</taxon>
        <taxon>Embryophyta</taxon>
        <taxon>Tracheophyta</taxon>
        <taxon>Spermatophyta</taxon>
        <taxon>Magnoliopsida</taxon>
        <taxon>eudicotyledons</taxon>
        <taxon>Gunneridae</taxon>
        <taxon>Pentapetalae</taxon>
        <taxon>rosids</taxon>
        <taxon>fabids</taxon>
        <taxon>Cucurbitales</taxon>
        <taxon>Cucurbitaceae</taxon>
        <taxon>Benincaseae</taxon>
        <taxon>Citrullus</taxon>
    </lineage>
</organism>
<keyword evidence="2" id="KW-1185">Reference proteome</keyword>
<reference evidence="1 2" key="1">
    <citation type="submission" date="2024-03" db="EMBL/GenBank/DDBJ databases">
        <authorList>
            <person name="Gkanogiannis A."/>
            <person name="Becerra Lopez-Lavalle L."/>
        </authorList>
    </citation>
    <scope>NUCLEOTIDE SEQUENCE [LARGE SCALE GENOMIC DNA]</scope>
</reference>
<name>A0ABP0YBS4_9ROSI</name>
<accession>A0ABP0YBS4</accession>
<proteinExistence type="predicted"/>
<gene>
    <name evidence="1" type="ORF">CITCOLO1_LOCUS9879</name>
</gene>